<evidence type="ECO:0000256" key="1">
    <source>
        <dbReference type="SAM" id="MobiDB-lite"/>
    </source>
</evidence>
<dbReference type="Proteomes" id="UP000272778">
    <property type="component" value="Unassembled WGS sequence"/>
</dbReference>
<protein>
    <submittedName>
        <fullName evidence="2">Uncharacterized protein</fullName>
    </submittedName>
</protein>
<feature type="region of interest" description="Disordered" evidence="1">
    <location>
        <begin position="160"/>
        <end position="185"/>
    </location>
</feature>
<sequence>MDRLLRSAFVAGIVLASSPAHCGQGVQQRVVLSCPLAGGDSATLKVKPSGYEAEDVLVEIKGKTERAFPDDNATSGNDHLVLSACAHGTLIFAVEYGPPYRKGIAIRENPLTKEIERLHFSEKALPLWLYADEKGMLLVIPNEGYETDKKYLVYSYVSGKGEPDESTPMNKLPKPMRELTRIPSH</sequence>
<reference evidence="2 3" key="1">
    <citation type="submission" date="2018-11" db="EMBL/GenBank/DDBJ databases">
        <title>Paraburkholderia sp. DHOA04, isolated from soil.</title>
        <authorList>
            <person name="Gao Z.-H."/>
            <person name="Qiu L.-H."/>
            <person name="Fu J.-C."/>
        </authorList>
    </citation>
    <scope>NUCLEOTIDE SEQUENCE [LARGE SCALE GENOMIC DNA]</scope>
    <source>
        <strain evidence="2 3">DHOA04</strain>
    </source>
</reference>
<accession>A0A3N6PL65</accession>
<dbReference type="AlphaFoldDB" id="A0A3N6PL65"/>
<dbReference type="RefSeq" id="WP_124153348.1">
    <property type="nucleotide sequence ID" value="NZ_RQIS01000020.1"/>
</dbReference>
<evidence type="ECO:0000313" key="3">
    <source>
        <dbReference type="Proteomes" id="UP000272778"/>
    </source>
</evidence>
<dbReference type="EMBL" id="RQIS01000020">
    <property type="protein sequence ID" value="RQH02130.1"/>
    <property type="molecule type" value="Genomic_DNA"/>
</dbReference>
<evidence type="ECO:0000313" key="2">
    <source>
        <dbReference type="EMBL" id="RQH02130.1"/>
    </source>
</evidence>
<organism evidence="2 3">
    <name type="scientific">Paraburkholderia dinghuensis</name>
    <dbReference type="NCBI Taxonomy" id="2305225"/>
    <lineage>
        <taxon>Bacteria</taxon>
        <taxon>Pseudomonadati</taxon>
        <taxon>Pseudomonadota</taxon>
        <taxon>Betaproteobacteria</taxon>
        <taxon>Burkholderiales</taxon>
        <taxon>Burkholderiaceae</taxon>
        <taxon>Paraburkholderia</taxon>
    </lineage>
</organism>
<name>A0A3N6PL65_9BURK</name>
<proteinExistence type="predicted"/>
<dbReference type="OrthoDB" id="7022283at2"/>
<feature type="compositionally biased region" description="Basic and acidic residues" evidence="1">
    <location>
        <begin position="175"/>
        <end position="185"/>
    </location>
</feature>
<keyword evidence="3" id="KW-1185">Reference proteome</keyword>
<comment type="caution">
    <text evidence="2">The sequence shown here is derived from an EMBL/GenBank/DDBJ whole genome shotgun (WGS) entry which is preliminary data.</text>
</comment>
<gene>
    <name evidence="2" type="ORF">D1Y85_22840</name>
</gene>